<gene>
    <name evidence="1" type="ORF">LCGC14_0263490</name>
</gene>
<name>A0A0F9U640_9ZZZZ</name>
<protein>
    <submittedName>
        <fullName evidence="1">Uncharacterized protein</fullName>
    </submittedName>
</protein>
<dbReference type="EMBL" id="LAZR01000142">
    <property type="protein sequence ID" value="KKN87079.1"/>
    <property type="molecule type" value="Genomic_DNA"/>
</dbReference>
<evidence type="ECO:0000313" key="1">
    <source>
        <dbReference type="EMBL" id="KKN87079.1"/>
    </source>
</evidence>
<sequence>MVDKDKILAGRVAVDAYRTAHNQLYVGVWHRDIPEEHAPLLETLVTALEGQGFTSTETDFEPKKDEILEKFWNDSNLLNVQELGFTDREDFMGRGSLVDRKELRLKWA</sequence>
<reference evidence="1" key="1">
    <citation type="journal article" date="2015" name="Nature">
        <title>Complex archaea that bridge the gap between prokaryotes and eukaryotes.</title>
        <authorList>
            <person name="Spang A."/>
            <person name="Saw J.H."/>
            <person name="Jorgensen S.L."/>
            <person name="Zaremba-Niedzwiedzka K."/>
            <person name="Martijn J."/>
            <person name="Lind A.E."/>
            <person name="van Eijk R."/>
            <person name="Schleper C."/>
            <person name="Guy L."/>
            <person name="Ettema T.J."/>
        </authorList>
    </citation>
    <scope>NUCLEOTIDE SEQUENCE</scope>
</reference>
<accession>A0A0F9U640</accession>
<dbReference type="AlphaFoldDB" id="A0A0F9U640"/>
<proteinExistence type="predicted"/>
<organism evidence="1">
    <name type="scientific">marine sediment metagenome</name>
    <dbReference type="NCBI Taxonomy" id="412755"/>
    <lineage>
        <taxon>unclassified sequences</taxon>
        <taxon>metagenomes</taxon>
        <taxon>ecological metagenomes</taxon>
    </lineage>
</organism>
<comment type="caution">
    <text evidence="1">The sequence shown here is derived from an EMBL/GenBank/DDBJ whole genome shotgun (WGS) entry which is preliminary data.</text>
</comment>